<dbReference type="GO" id="GO:0008713">
    <property type="term" value="F:ADP-heptose-lipopolysaccharide heptosyltransferase activity"/>
    <property type="evidence" value="ECO:0007669"/>
    <property type="project" value="TreeGrafter"/>
</dbReference>
<dbReference type="AlphaFoldDB" id="A0A8B6X2W4"/>
<dbReference type="EC" id="2.4.-.-" evidence="4"/>
<evidence type="ECO:0000313" key="3">
    <source>
        <dbReference type="Proteomes" id="UP000675920"/>
    </source>
</evidence>
<dbReference type="Gene3D" id="3.40.50.2000">
    <property type="entry name" value="Glycogen Phosphorylase B"/>
    <property type="match status" value="2"/>
</dbReference>
<keyword evidence="3" id="KW-1185">Reference proteome</keyword>
<evidence type="ECO:0000256" key="2">
    <source>
        <dbReference type="ARBA" id="ARBA00022679"/>
    </source>
</evidence>
<proteinExistence type="predicted"/>
<accession>A0A8B6X2W4</accession>
<dbReference type="RefSeq" id="WP_028310666.1">
    <property type="nucleotide sequence ID" value="NZ_AXWS01000007.1"/>
</dbReference>
<dbReference type="InterPro" id="IPR002201">
    <property type="entry name" value="Glyco_trans_9"/>
</dbReference>
<evidence type="ECO:0000256" key="1">
    <source>
        <dbReference type="ARBA" id="ARBA00022676"/>
    </source>
</evidence>
<reference evidence="4" key="3">
    <citation type="submission" date="2025-08" db="UniProtKB">
        <authorList>
            <consortium name="RefSeq"/>
        </authorList>
    </citation>
    <scope>IDENTIFICATION</scope>
</reference>
<keyword evidence="2" id="KW-0808">Transferase</keyword>
<dbReference type="Pfam" id="PF01075">
    <property type="entry name" value="Glyco_transf_9"/>
    <property type="match status" value="1"/>
</dbReference>
<reference evidence="4" key="2">
    <citation type="journal article" date="2006" name="Glycobiology">
        <title>Structures and mechanisms of glycosyltransferases.</title>
        <authorList>
            <person name="Breton C."/>
            <person name="Snajdrova L."/>
            <person name="Jeanneau C."/>
            <person name="Koca J."/>
            <person name="Imberty A."/>
        </authorList>
    </citation>
    <scope>NUCLEOTIDE SEQUENCE</scope>
</reference>
<dbReference type="PANTHER" id="PTHR30160">
    <property type="entry name" value="TETRAACYLDISACCHARIDE 4'-KINASE-RELATED"/>
    <property type="match status" value="1"/>
</dbReference>
<reference evidence="4" key="1">
    <citation type="journal article" date="2003" name="J. Mol. Biol.">
        <title>An evolving hierarchical family classification for glycosyltransferases.</title>
        <authorList>
            <person name="Coutinho P.M."/>
            <person name="Deleury E."/>
            <person name="Davies G.J."/>
            <person name="Henrissat B."/>
        </authorList>
    </citation>
    <scope>NUCLEOTIDE SEQUENCE</scope>
</reference>
<dbReference type="Proteomes" id="UP000675920">
    <property type="component" value="Unplaced"/>
</dbReference>
<dbReference type="GO" id="GO:0005829">
    <property type="term" value="C:cytosol"/>
    <property type="evidence" value="ECO:0007669"/>
    <property type="project" value="TreeGrafter"/>
</dbReference>
<name>A0A8B6X2W4_9BURK</name>
<dbReference type="SUPFAM" id="SSF53756">
    <property type="entry name" value="UDP-Glycosyltransferase/glycogen phosphorylase"/>
    <property type="match status" value="1"/>
</dbReference>
<dbReference type="OrthoDB" id="9767552at2"/>
<organism evidence="3 4">
    <name type="scientific">Derxia gummosa DSM 723</name>
    <dbReference type="NCBI Taxonomy" id="1121388"/>
    <lineage>
        <taxon>Bacteria</taxon>
        <taxon>Pseudomonadati</taxon>
        <taxon>Pseudomonadota</taxon>
        <taxon>Betaproteobacteria</taxon>
        <taxon>Burkholderiales</taxon>
        <taxon>Alcaligenaceae</taxon>
        <taxon>Derxia</taxon>
    </lineage>
</organism>
<dbReference type="GO" id="GO:0009244">
    <property type="term" value="P:lipopolysaccharide core region biosynthetic process"/>
    <property type="evidence" value="ECO:0007669"/>
    <property type="project" value="TreeGrafter"/>
</dbReference>
<protein>
    <submittedName>
        <fullName evidence="4">Glycosyltransferase family 9 protein</fullName>
        <ecNumber evidence="4">2.4.-.-</ecNumber>
    </submittedName>
</protein>
<sequence>MTTPRIHLLIIKHGALGDVVRTSYFAGALRQRFGAALRLSWITAPAALPLLRFNPHIDDLWTRFDEAGGLRFDRVYSLDDEQDVVEAVMRLDAAAITGAVLDADGRRGYTDDAAEWFDMGLLSRFGKQRADAMKLTNTASHGRIFSRLFDVPAPLPELFGPPRLQAEAAALLGGGRNIGINPCAGGRWPSKELLPDELHTLARALLGPASPIGADGHLVLLGAAGDRLRNLALAERLADPRVLVPDTDDSVLRLAALIGRLDYLVSSDSLALHLGIAQRVPFLAFFAPTSAVEIDDFAVGVKVVSTAADYCSYRKDADNRSITAARILATMAGHRPDLFAPLHTA</sequence>
<dbReference type="InterPro" id="IPR051199">
    <property type="entry name" value="LPS_LOS_Heptosyltrfase"/>
</dbReference>
<keyword evidence="1" id="KW-0328">Glycosyltransferase</keyword>
<evidence type="ECO:0000313" key="4">
    <source>
        <dbReference type="RefSeq" id="WP_028310666.1"/>
    </source>
</evidence>